<dbReference type="EMBL" id="AP019299">
    <property type="protein sequence ID" value="BBG99545.1"/>
    <property type="molecule type" value="Genomic_DNA"/>
</dbReference>
<dbReference type="AlphaFoldDB" id="A0A4Y1R5Y7"/>
<reference evidence="1" key="1">
    <citation type="journal article" date="2019" name="Science">
        <title>Mutation of a bHLH transcription factor allowed almond domestication.</title>
        <authorList>
            <person name="Sanchez-Perez R."/>
            <person name="Pavan S."/>
            <person name="Mazzeo R."/>
            <person name="Moldovan C."/>
            <person name="Aiese Cigliano R."/>
            <person name="Del Cueto J."/>
            <person name="Ricciardi F."/>
            <person name="Lotti C."/>
            <person name="Ricciardi L."/>
            <person name="Dicenta F."/>
            <person name="Lopez-Marques R.L."/>
            <person name="Lindberg Moller B."/>
        </authorList>
    </citation>
    <scope>NUCLEOTIDE SEQUENCE</scope>
</reference>
<gene>
    <name evidence="1" type="ORF">Prudu_009266</name>
</gene>
<proteinExistence type="predicted"/>
<name>A0A4Y1R5Y7_PRUDU</name>
<sequence>MACAGHKGKVGKESKHVNIAMKMKYGSPECWFPKLSLDFGRFGCKTLSESFCNMFELKPIMLLGLAQRPKRANLRVTLLQAQGT</sequence>
<evidence type="ECO:0000313" key="1">
    <source>
        <dbReference type="EMBL" id="BBG99545.1"/>
    </source>
</evidence>
<protein>
    <submittedName>
        <fullName evidence="1">Uncharacterized protein</fullName>
    </submittedName>
</protein>
<accession>A0A4Y1R5Y7</accession>
<organism evidence="1">
    <name type="scientific">Prunus dulcis</name>
    <name type="common">Almond</name>
    <name type="synonym">Amygdalus dulcis</name>
    <dbReference type="NCBI Taxonomy" id="3755"/>
    <lineage>
        <taxon>Eukaryota</taxon>
        <taxon>Viridiplantae</taxon>
        <taxon>Streptophyta</taxon>
        <taxon>Embryophyta</taxon>
        <taxon>Tracheophyta</taxon>
        <taxon>Spermatophyta</taxon>
        <taxon>Magnoliopsida</taxon>
        <taxon>eudicotyledons</taxon>
        <taxon>Gunneridae</taxon>
        <taxon>Pentapetalae</taxon>
        <taxon>rosids</taxon>
        <taxon>fabids</taxon>
        <taxon>Rosales</taxon>
        <taxon>Rosaceae</taxon>
        <taxon>Amygdaloideae</taxon>
        <taxon>Amygdaleae</taxon>
        <taxon>Prunus</taxon>
    </lineage>
</organism>